<reference evidence="1" key="2">
    <citation type="submission" date="2023-03" db="EMBL/GenBank/DDBJ databases">
        <authorList>
            <person name="Obshta O."/>
            <person name="Zabrodski M.W."/>
            <person name="Soomro T."/>
            <person name="Wilson G."/>
            <person name="Masood F."/>
            <person name="Thebeau J."/>
            <person name="Bezerra Da Silva M.C."/>
            <person name="Raza F."/>
            <person name="Biganski S."/>
            <person name="Jose M."/>
            <person name="Camilli M."/>
            <person name="Kozii I.V."/>
            <person name="Kozii R.V."/>
            <person name="Simko E."/>
            <person name="Wood S.C."/>
        </authorList>
    </citation>
    <scope>NUCLEOTIDE SEQUENCE</scope>
    <source>
        <strain evidence="1">PL001</strain>
    </source>
</reference>
<dbReference type="Proteomes" id="UP001259239">
    <property type="component" value="Unassembled WGS sequence"/>
</dbReference>
<organism evidence="1 2">
    <name type="scientific">Paenibacillus larvae</name>
    <dbReference type="NCBI Taxonomy" id="1464"/>
    <lineage>
        <taxon>Bacteria</taxon>
        <taxon>Bacillati</taxon>
        <taxon>Bacillota</taxon>
        <taxon>Bacilli</taxon>
        <taxon>Bacillales</taxon>
        <taxon>Paenibacillaceae</taxon>
        <taxon>Paenibacillus</taxon>
    </lineage>
</organism>
<protein>
    <submittedName>
        <fullName evidence="1">Uncharacterized protein</fullName>
    </submittedName>
</protein>
<evidence type="ECO:0000313" key="1">
    <source>
        <dbReference type="EMBL" id="MDT2253007.1"/>
    </source>
</evidence>
<dbReference type="RefSeq" id="WP_036656485.1">
    <property type="nucleotide sequence ID" value="NZ_CBCRXL010000004.1"/>
</dbReference>
<comment type="caution">
    <text evidence="1">The sequence shown here is derived from an EMBL/GenBank/DDBJ whole genome shotgun (WGS) entry which is preliminary data.</text>
</comment>
<reference evidence="1" key="1">
    <citation type="journal article" date="2023" name="J. Vet. Diagn. Invest.">
        <title>Oxytetracycline-resistant Paenibacillus larvae identified in commercial beekeeping operations in Saskatchewan using pooled honey sampling.</title>
        <authorList>
            <person name="Obshta O."/>
            <person name="Zabrodski M.W."/>
            <person name="Soomro T."/>
            <person name="Wilson G."/>
            <person name="Masood F."/>
            <person name="Thebeau J."/>
            <person name="Silva M.C.B."/>
            <person name="Biganski S."/>
            <person name="Kozii I.V."/>
            <person name="Koziy R.V."/>
            <person name="Raza M.F."/>
            <person name="Jose M.S."/>
            <person name="Simko E."/>
            <person name="Wood S.C."/>
        </authorList>
    </citation>
    <scope>NUCLEOTIDE SEQUENCE</scope>
    <source>
        <strain evidence="1">PL001</strain>
    </source>
</reference>
<proteinExistence type="predicted"/>
<dbReference type="EMBL" id="JARQGV010000004">
    <property type="protein sequence ID" value="MDT2253007.1"/>
    <property type="molecule type" value="Genomic_DNA"/>
</dbReference>
<evidence type="ECO:0000313" key="2">
    <source>
        <dbReference type="Proteomes" id="UP001259239"/>
    </source>
</evidence>
<dbReference type="AlphaFoldDB" id="A0AAP5JWM2"/>
<accession>A0AAP5JWM2</accession>
<gene>
    <name evidence="1" type="ORF">P7H09_17610</name>
</gene>
<name>A0AAP5JWM2_9BACL</name>
<sequence length="60" mass="7131">MSKMKQAVKPAVFSKEQFLESKQFKTIEKDILSIVLKEDRAYTIEQAKEMIKELLEREVR</sequence>